<feature type="domain" description="Metallo-beta-lactamase" evidence="1">
    <location>
        <begin position="28"/>
        <end position="88"/>
    </location>
</feature>
<keyword evidence="3" id="KW-1185">Reference proteome</keyword>
<gene>
    <name evidence="2" type="ORF">Q5H91_11135</name>
</gene>
<comment type="caution">
    <text evidence="2">The sequence shown here is derived from an EMBL/GenBank/DDBJ whole genome shotgun (WGS) entry which is preliminary data.</text>
</comment>
<evidence type="ECO:0000313" key="3">
    <source>
        <dbReference type="Proteomes" id="UP001230685"/>
    </source>
</evidence>
<reference evidence="2 3" key="1">
    <citation type="submission" date="2023-07" db="EMBL/GenBank/DDBJ databases">
        <authorList>
            <person name="Kim M.K."/>
        </authorList>
    </citation>
    <scope>NUCLEOTIDE SEQUENCE [LARGE SCALE GENOMIC DNA]</scope>
    <source>
        <strain evidence="2 3">KR1UV-12</strain>
    </source>
</reference>
<evidence type="ECO:0000313" key="2">
    <source>
        <dbReference type="EMBL" id="MDP1027770.1"/>
    </source>
</evidence>
<dbReference type="Pfam" id="PF00753">
    <property type="entry name" value="Lactamase_B"/>
    <property type="match status" value="1"/>
</dbReference>
<protein>
    <recommendedName>
        <fullName evidence="1">Metallo-beta-lactamase domain-containing protein</fullName>
    </recommendedName>
</protein>
<dbReference type="InterPro" id="IPR036866">
    <property type="entry name" value="RibonucZ/Hydroxyglut_hydro"/>
</dbReference>
<name>A0ABT9ELN8_9SPHN</name>
<organism evidence="2 3">
    <name type="scientific">Sphingomonas aurea</name>
    <dbReference type="NCBI Taxonomy" id="3063994"/>
    <lineage>
        <taxon>Bacteria</taxon>
        <taxon>Pseudomonadati</taxon>
        <taxon>Pseudomonadota</taxon>
        <taxon>Alphaproteobacteria</taxon>
        <taxon>Sphingomonadales</taxon>
        <taxon>Sphingomonadaceae</taxon>
        <taxon>Sphingomonas</taxon>
    </lineage>
</organism>
<accession>A0ABT9ELN8</accession>
<sequence length="135" mass="14957">MSRAVDIRCYCHGLGDCILVKLHDEEADSAFWMLFDCGIHSAAKGGADVVRTIVEDIKTTTGGVIDVVVGTHEHWDHLSGFTQAREIFAGIEIREVWFSWAENPKDPDARKLDRYKGDAAAALPARPSGCRRSRD</sequence>
<dbReference type="EMBL" id="JAUUDS010000005">
    <property type="protein sequence ID" value="MDP1027770.1"/>
    <property type="molecule type" value="Genomic_DNA"/>
</dbReference>
<dbReference type="SUPFAM" id="SSF56281">
    <property type="entry name" value="Metallo-hydrolase/oxidoreductase"/>
    <property type="match status" value="1"/>
</dbReference>
<evidence type="ECO:0000259" key="1">
    <source>
        <dbReference type="Pfam" id="PF00753"/>
    </source>
</evidence>
<dbReference type="Proteomes" id="UP001230685">
    <property type="component" value="Unassembled WGS sequence"/>
</dbReference>
<dbReference type="InterPro" id="IPR001279">
    <property type="entry name" value="Metallo-B-lactamas"/>
</dbReference>
<dbReference type="RefSeq" id="WP_305173479.1">
    <property type="nucleotide sequence ID" value="NZ_JAUUDS010000005.1"/>
</dbReference>
<proteinExistence type="predicted"/>
<dbReference type="Gene3D" id="3.60.15.10">
    <property type="entry name" value="Ribonuclease Z/Hydroxyacylglutathione hydrolase-like"/>
    <property type="match status" value="1"/>
</dbReference>